<accession>M5CC79</accession>
<keyword evidence="2" id="KW-0732">Signal</keyword>
<evidence type="ECO:0000313" key="4">
    <source>
        <dbReference type="Proteomes" id="UP000012065"/>
    </source>
</evidence>
<gene>
    <name evidence="3" type="ORF">BN14_10843</name>
</gene>
<proteinExistence type="predicted"/>
<feature type="chain" id="PRO_5013017250" evidence="2">
    <location>
        <begin position="16"/>
        <end position="139"/>
    </location>
</feature>
<comment type="caution">
    <text evidence="3">The sequence shown here is derived from an EMBL/GenBank/DDBJ whole genome shotgun (WGS) entry which is preliminary data.</text>
</comment>
<feature type="region of interest" description="Disordered" evidence="1">
    <location>
        <begin position="30"/>
        <end position="55"/>
    </location>
</feature>
<name>M5CC79_THACB</name>
<reference evidence="3 4" key="1">
    <citation type="journal article" date="2013" name="J. Biotechnol.">
        <title>Establishment and interpretation of the genome sequence of the phytopathogenic fungus Rhizoctonia solani AG1-IB isolate 7/3/14.</title>
        <authorList>
            <person name="Wibberg D.W."/>
            <person name="Jelonek L.J."/>
            <person name="Rupp O.R."/>
            <person name="Hennig M.H."/>
            <person name="Eikmeyer F.E."/>
            <person name="Goesmann A.G."/>
            <person name="Hartmann A.H."/>
            <person name="Borriss R.B."/>
            <person name="Grosch R.G."/>
            <person name="Puehler A.P."/>
            <person name="Schlueter A.S."/>
        </authorList>
    </citation>
    <scope>NUCLEOTIDE SEQUENCE [LARGE SCALE GENOMIC DNA]</scope>
    <source>
        <strain evidence="4">AG1-IB / isolate 7/3/14</strain>
    </source>
</reference>
<dbReference type="AlphaFoldDB" id="M5CC79"/>
<feature type="signal peptide" evidence="2">
    <location>
        <begin position="1"/>
        <end position="15"/>
    </location>
</feature>
<dbReference type="HOGENOM" id="CLU_123488_0_0_1"/>
<evidence type="ECO:0000256" key="1">
    <source>
        <dbReference type="SAM" id="MobiDB-lite"/>
    </source>
</evidence>
<protein>
    <submittedName>
        <fullName evidence="3">Uncharacterized protein</fullName>
    </submittedName>
</protein>
<organism evidence="3 4">
    <name type="scientific">Thanatephorus cucumeris (strain AG1-IB / isolate 7/3/14)</name>
    <name type="common">Lettuce bottom rot fungus</name>
    <name type="synonym">Rhizoctonia solani</name>
    <dbReference type="NCBI Taxonomy" id="1108050"/>
    <lineage>
        <taxon>Eukaryota</taxon>
        <taxon>Fungi</taxon>
        <taxon>Dikarya</taxon>
        <taxon>Basidiomycota</taxon>
        <taxon>Agaricomycotina</taxon>
        <taxon>Agaricomycetes</taxon>
        <taxon>Cantharellales</taxon>
        <taxon>Ceratobasidiaceae</taxon>
        <taxon>Rhizoctonia</taxon>
        <taxon>Rhizoctonia solani AG-1</taxon>
    </lineage>
</organism>
<dbReference type="Proteomes" id="UP000012065">
    <property type="component" value="Unassembled WGS sequence"/>
</dbReference>
<sequence>MLFNLLLALAAYASATPEGTTLNLPASSLTATSTANPSVTPTSAPTPTSDPALPSPIVAYASDDPSDSLLIQYLNGTPGAYTRFNRNKYPRSSEYSTRREIPGFMAPPATGVVEYDMPLETMMAGVNMRLTAWGIREMH</sequence>
<evidence type="ECO:0000256" key="2">
    <source>
        <dbReference type="SAM" id="SignalP"/>
    </source>
</evidence>
<evidence type="ECO:0000313" key="3">
    <source>
        <dbReference type="EMBL" id="CCO36700.1"/>
    </source>
</evidence>
<dbReference type="EMBL" id="CAOJ01016316">
    <property type="protein sequence ID" value="CCO36700.1"/>
    <property type="molecule type" value="Genomic_DNA"/>
</dbReference>